<evidence type="ECO:0000313" key="2">
    <source>
        <dbReference type="Proteomes" id="UP000018291"/>
    </source>
</evidence>
<protein>
    <recommendedName>
        <fullName evidence="3">DUF3703 domain-containing protein</fullName>
    </recommendedName>
</protein>
<evidence type="ECO:0000313" key="1">
    <source>
        <dbReference type="EMBL" id="CCM64390.1"/>
    </source>
</evidence>
<sequence>MSGRVPAPLAERLDANLGDARLVASNGDVDRAWMLLEEAHVLSQPWAWPHVRVHLAMLALGWRLRDCTEVVGQALRVLVAGPGSLTGRYPEGNTGRAAEPATRTMPVPDHLRELLELRRG</sequence>
<dbReference type="AlphaFoldDB" id="R4Z156"/>
<comment type="caution">
    <text evidence="1">The sequence shown here is derived from an EMBL/GenBank/DDBJ whole genome shotgun (WGS) entry which is preliminary data.</text>
</comment>
<accession>R4Z156</accession>
<dbReference type="InterPro" id="IPR022172">
    <property type="entry name" value="DUF3703"/>
</dbReference>
<reference evidence="1 2" key="1">
    <citation type="journal article" date="2013" name="ISME J.">
        <title>Metabolic model for the filamentous 'Candidatus Microthrix parvicella' based on genomic and metagenomic analyses.</title>
        <authorList>
            <person name="Jon McIlroy S."/>
            <person name="Kristiansen R."/>
            <person name="Albertsen M."/>
            <person name="Michael Karst S."/>
            <person name="Rossetti S."/>
            <person name="Lund Nielsen J."/>
            <person name="Tandoi V."/>
            <person name="James Seviour R."/>
            <person name="Nielsen P.H."/>
        </authorList>
    </citation>
    <scope>NUCLEOTIDE SEQUENCE [LARGE SCALE GENOMIC DNA]</scope>
    <source>
        <strain evidence="1 2">RN1</strain>
    </source>
</reference>
<dbReference type="STRING" id="1229780.BN381_40004"/>
<gene>
    <name evidence="1" type="ORF">BN381_40004</name>
</gene>
<dbReference type="EMBL" id="CANL01000034">
    <property type="protein sequence ID" value="CCM64390.1"/>
    <property type="molecule type" value="Genomic_DNA"/>
</dbReference>
<dbReference type="Pfam" id="PF12487">
    <property type="entry name" value="DUF3703"/>
    <property type="match status" value="1"/>
</dbReference>
<name>R4Z156_9ACTN</name>
<dbReference type="OrthoDB" id="9799416at2"/>
<dbReference type="HOGENOM" id="CLU_144767_0_0_11"/>
<dbReference type="Proteomes" id="UP000018291">
    <property type="component" value="Unassembled WGS sequence"/>
</dbReference>
<proteinExistence type="predicted"/>
<organism evidence="1 2">
    <name type="scientific">Candidatus Neomicrothrix parvicella RN1</name>
    <dbReference type="NCBI Taxonomy" id="1229780"/>
    <lineage>
        <taxon>Bacteria</taxon>
        <taxon>Bacillati</taxon>
        <taxon>Actinomycetota</taxon>
        <taxon>Acidimicrobiia</taxon>
        <taxon>Acidimicrobiales</taxon>
        <taxon>Microthrixaceae</taxon>
        <taxon>Candidatus Neomicrothrix</taxon>
    </lineage>
</organism>
<dbReference type="eggNOG" id="COG0671">
    <property type="taxonomic scope" value="Bacteria"/>
</dbReference>
<dbReference type="RefSeq" id="WP_012228451.1">
    <property type="nucleotide sequence ID" value="NZ_HG422565.1"/>
</dbReference>
<keyword evidence="2" id="KW-1185">Reference proteome</keyword>
<evidence type="ECO:0008006" key="3">
    <source>
        <dbReference type="Google" id="ProtNLM"/>
    </source>
</evidence>